<feature type="signal peptide" evidence="2">
    <location>
        <begin position="1"/>
        <end position="17"/>
    </location>
</feature>
<dbReference type="OrthoDB" id="291007at2759"/>
<feature type="domain" description="Peptidase M12A" evidence="3">
    <location>
        <begin position="244"/>
        <end position="299"/>
    </location>
</feature>
<dbReference type="InterPro" id="IPR024079">
    <property type="entry name" value="MetalloPept_cat_dom_sf"/>
</dbReference>
<dbReference type="SUPFAM" id="SSF55486">
    <property type="entry name" value="Metalloproteases ('zincins'), catalytic domain"/>
    <property type="match status" value="2"/>
</dbReference>
<feature type="chain" id="PRO_5018081606" description="Peptidase M12A domain-containing protein" evidence="2">
    <location>
        <begin position="18"/>
        <end position="484"/>
    </location>
</feature>
<dbReference type="VEuPathDB" id="FungiDB:BTJ68_02764"/>
<dbReference type="GO" id="GO:0004222">
    <property type="term" value="F:metalloendopeptidase activity"/>
    <property type="evidence" value="ECO:0007669"/>
    <property type="project" value="InterPro"/>
</dbReference>
<keyword evidence="2" id="KW-0732">Signal</keyword>
<evidence type="ECO:0000313" key="5">
    <source>
        <dbReference type="Proteomes" id="UP000268823"/>
    </source>
</evidence>
<evidence type="ECO:0000256" key="1">
    <source>
        <dbReference type="SAM" id="MobiDB-lite"/>
    </source>
</evidence>
<dbReference type="Proteomes" id="UP000268823">
    <property type="component" value="Unassembled WGS sequence"/>
</dbReference>
<sequence>MFWGLVTLLALSSIGFGCRPRCQSIDKSIGLPKREDTFNISQILQGNTSPHLKRQDGGITIGKRWFSVDDLEYLKEKGKLDKVANAPWPEVCGHSWLRYCFKNEHSADTLLDTLANAIALWAPAEFYTDMVVQPDYACNGDYRCVCGTQPNGQSTANDALEISDGRSDPDDEGTWLDGTETTSGYNYLSDTPGRHSMQFTNFNHLQQPLSEVERNRVIGTMAHELGKTVCKILRSKVFELTLSGHAMGLEHEHQRPDRDEYLIVDYTAINTYEEAKHEWENANLKELEGLTKPQALQRIVKSYHLTCHFFQNALEFMNADDMPFYDEYLAPEEVGWFDLSSIMMYSSTTFADPNKARKGQFPLKRQSLNRGPLNRERSFVWQGGERDRARISSTDISRLADLYPGDATKQQRMEDWHQETNLKSLVVGIDHLVPNKVIEPNEVDLGFPHWRAHPGPDGFPGIGKPWRRQNAAVGGSEAGPAGRN</sequence>
<organism evidence="4 5">
    <name type="scientific">Hortaea werneckii</name>
    <name type="common">Black yeast</name>
    <name type="synonym">Cladosporium werneckii</name>
    <dbReference type="NCBI Taxonomy" id="91943"/>
    <lineage>
        <taxon>Eukaryota</taxon>
        <taxon>Fungi</taxon>
        <taxon>Dikarya</taxon>
        <taxon>Ascomycota</taxon>
        <taxon>Pezizomycotina</taxon>
        <taxon>Dothideomycetes</taxon>
        <taxon>Dothideomycetidae</taxon>
        <taxon>Mycosphaerellales</taxon>
        <taxon>Teratosphaeriaceae</taxon>
        <taxon>Hortaea</taxon>
    </lineage>
</organism>
<accession>A0A3M7FVD7</accession>
<dbReference type="Gene3D" id="3.40.390.10">
    <property type="entry name" value="Collagenase (Catalytic Domain)"/>
    <property type="match status" value="1"/>
</dbReference>
<feature type="region of interest" description="Disordered" evidence="1">
    <location>
        <begin position="162"/>
        <end position="181"/>
    </location>
</feature>
<dbReference type="PANTHER" id="PTHR10127:SF850">
    <property type="entry name" value="METALLOENDOPEPTIDASE"/>
    <property type="match status" value="1"/>
</dbReference>
<proteinExistence type="predicted"/>
<dbReference type="EMBL" id="QWIR01000026">
    <property type="protein sequence ID" value="RMY92812.1"/>
    <property type="molecule type" value="Genomic_DNA"/>
</dbReference>
<comment type="caution">
    <text evidence="4">The sequence shown here is derived from an EMBL/GenBank/DDBJ whole genome shotgun (WGS) entry which is preliminary data.</text>
</comment>
<dbReference type="InterPro" id="IPR001506">
    <property type="entry name" value="Peptidase_M12A"/>
</dbReference>
<dbReference type="GO" id="GO:0006508">
    <property type="term" value="P:proteolysis"/>
    <property type="evidence" value="ECO:0007669"/>
    <property type="project" value="InterPro"/>
</dbReference>
<protein>
    <recommendedName>
        <fullName evidence="3">Peptidase M12A domain-containing protein</fullName>
    </recommendedName>
</protein>
<evidence type="ECO:0000313" key="4">
    <source>
        <dbReference type="EMBL" id="RMY92812.1"/>
    </source>
</evidence>
<dbReference type="AlphaFoldDB" id="A0A3M7FVD7"/>
<name>A0A3M7FVD7_HORWE</name>
<evidence type="ECO:0000259" key="3">
    <source>
        <dbReference type="Pfam" id="PF01400"/>
    </source>
</evidence>
<dbReference type="Pfam" id="PF01400">
    <property type="entry name" value="Astacin"/>
    <property type="match status" value="1"/>
</dbReference>
<evidence type="ECO:0000256" key="2">
    <source>
        <dbReference type="SAM" id="SignalP"/>
    </source>
</evidence>
<reference evidence="4 5" key="1">
    <citation type="journal article" date="2018" name="BMC Genomics">
        <title>Genomic evidence for intraspecific hybridization in a clonal and extremely halotolerant yeast.</title>
        <authorList>
            <person name="Gostincar C."/>
            <person name="Stajich J.E."/>
            <person name="Zupancic J."/>
            <person name="Zalar P."/>
            <person name="Gunde-Cimerman N."/>
        </authorList>
    </citation>
    <scope>NUCLEOTIDE SEQUENCE [LARGE SCALE GENOMIC DNA]</scope>
    <source>
        <strain evidence="4 5">EXF-2788</strain>
    </source>
</reference>
<dbReference type="PANTHER" id="PTHR10127">
    <property type="entry name" value="DISCOIDIN, CUB, EGF, LAMININ , AND ZINC METALLOPROTEASE DOMAIN CONTAINING"/>
    <property type="match status" value="1"/>
</dbReference>
<gene>
    <name evidence="4" type="ORF">D0861_02297</name>
</gene>